<feature type="region of interest" description="Disordered" evidence="1">
    <location>
        <begin position="130"/>
        <end position="160"/>
    </location>
</feature>
<accession>A0A9P7SRI9</accession>
<feature type="compositionally biased region" description="Polar residues" evidence="1">
    <location>
        <begin position="44"/>
        <end position="60"/>
    </location>
</feature>
<protein>
    <submittedName>
        <fullName evidence="2">Uncharacterized protein</fullName>
    </submittedName>
</protein>
<dbReference type="AlphaFoldDB" id="A0A9P7SRI9"/>
<feature type="region of interest" description="Disordered" evidence="1">
    <location>
        <begin position="43"/>
        <end position="90"/>
    </location>
</feature>
<organism evidence="2 3">
    <name type="scientific">Claviceps arundinis</name>
    <dbReference type="NCBI Taxonomy" id="1623583"/>
    <lineage>
        <taxon>Eukaryota</taxon>
        <taxon>Fungi</taxon>
        <taxon>Dikarya</taxon>
        <taxon>Ascomycota</taxon>
        <taxon>Pezizomycotina</taxon>
        <taxon>Sordariomycetes</taxon>
        <taxon>Hypocreomycetidae</taxon>
        <taxon>Hypocreales</taxon>
        <taxon>Clavicipitaceae</taxon>
        <taxon>Claviceps</taxon>
    </lineage>
</organism>
<proteinExistence type="predicted"/>
<evidence type="ECO:0000313" key="2">
    <source>
        <dbReference type="EMBL" id="KAG5970287.1"/>
    </source>
</evidence>
<feature type="compositionally biased region" description="Low complexity" evidence="1">
    <location>
        <begin position="61"/>
        <end position="71"/>
    </location>
</feature>
<evidence type="ECO:0000256" key="1">
    <source>
        <dbReference type="SAM" id="MobiDB-lite"/>
    </source>
</evidence>
<reference evidence="2" key="1">
    <citation type="journal article" date="2020" name="bioRxiv">
        <title>Whole genome comparisons of ergot fungi reveals the divergence and evolution of species within the genus Claviceps are the result of varying mechanisms driving genome evolution and host range expansion.</title>
        <authorList>
            <person name="Wyka S.A."/>
            <person name="Mondo S.J."/>
            <person name="Liu M."/>
            <person name="Dettman J."/>
            <person name="Nalam V."/>
            <person name="Broders K.D."/>
        </authorList>
    </citation>
    <scope>NUCLEOTIDE SEQUENCE</scope>
    <source>
        <strain evidence="2">CCC 1102</strain>
    </source>
</reference>
<feature type="compositionally biased region" description="Basic residues" evidence="1">
    <location>
        <begin position="72"/>
        <end position="81"/>
    </location>
</feature>
<gene>
    <name evidence="2" type="ORF">E4U56_007880</name>
</gene>
<comment type="caution">
    <text evidence="2">The sequence shown here is derived from an EMBL/GenBank/DDBJ whole genome shotgun (WGS) entry which is preliminary data.</text>
</comment>
<evidence type="ECO:0000313" key="3">
    <source>
        <dbReference type="Proteomes" id="UP000784919"/>
    </source>
</evidence>
<name>A0A9P7SRI9_9HYPO</name>
<dbReference type="Proteomes" id="UP000784919">
    <property type="component" value="Unassembled WGS sequence"/>
</dbReference>
<sequence length="310" mass="34764">MWEPKSKSWLCALGLSPGPSPTHRVWSLATGSDIRRSLAAAATASYNHQRPPQPPNGNKLQQQQQQQQQHQQHQHQHHTRRPQPDYHRDLPAAGLHVTGALAAARRLVEKIKIKTAHTYAHAHVPRPSLAVSGITGGSRRWAHATKERDRPPMPTPPPPPKPLRCHAWPCHALPCDAMHRSLRDDESLRAAPLTDDPAAQANSLAFSPAAQRLWRLNRPAPSRGKRQDAITSCREALSLRLGTNRLRRPRIVQQLLVVLSCSFITVVPLLRRAGCQTQQWPVPFTEYFPKLRIWRLILPVALLNAFPSHG</sequence>
<dbReference type="EMBL" id="SRPS01000082">
    <property type="protein sequence ID" value="KAG5970287.1"/>
    <property type="molecule type" value="Genomic_DNA"/>
</dbReference>